<reference evidence="1" key="1">
    <citation type="submission" date="2020-05" db="EMBL/GenBank/DDBJ databases">
        <authorList>
            <person name="Chiriac C."/>
            <person name="Salcher M."/>
            <person name="Ghai R."/>
            <person name="Kavagutti S V."/>
        </authorList>
    </citation>
    <scope>NUCLEOTIDE SEQUENCE</scope>
</reference>
<dbReference type="SUPFAM" id="SSF50249">
    <property type="entry name" value="Nucleic acid-binding proteins"/>
    <property type="match status" value="1"/>
</dbReference>
<dbReference type="EMBL" id="LR796849">
    <property type="protein sequence ID" value="CAB4169943.1"/>
    <property type="molecule type" value="Genomic_DNA"/>
</dbReference>
<protein>
    <recommendedName>
        <fullName evidence="4">Single-stranded DNA-binding protein</fullName>
    </recommendedName>
</protein>
<organism evidence="1">
    <name type="scientific">uncultured Caudovirales phage</name>
    <dbReference type="NCBI Taxonomy" id="2100421"/>
    <lineage>
        <taxon>Viruses</taxon>
        <taxon>Duplodnaviria</taxon>
        <taxon>Heunggongvirae</taxon>
        <taxon>Uroviricota</taxon>
        <taxon>Caudoviricetes</taxon>
        <taxon>Peduoviridae</taxon>
        <taxon>Maltschvirus</taxon>
        <taxon>Maltschvirus maltsch</taxon>
    </lineage>
</organism>
<dbReference type="Gene3D" id="2.40.50.140">
    <property type="entry name" value="Nucleic acid-binding proteins"/>
    <property type="match status" value="1"/>
</dbReference>
<dbReference type="InterPro" id="IPR012340">
    <property type="entry name" value="NA-bd_OB-fold"/>
</dbReference>
<name>A0A6J5PER8_9CAUD</name>
<evidence type="ECO:0008006" key="4">
    <source>
        <dbReference type="Google" id="ProtNLM"/>
    </source>
</evidence>
<evidence type="ECO:0000313" key="1">
    <source>
        <dbReference type="EMBL" id="CAB4169943.1"/>
    </source>
</evidence>
<accession>A0A6J5PER8</accession>
<proteinExistence type="predicted"/>
<evidence type="ECO:0000313" key="2">
    <source>
        <dbReference type="EMBL" id="CAB4183199.1"/>
    </source>
</evidence>
<gene>
    <name evidence="2" type="ORF">UFOVP1087_45</name>
    <name evidence="3" type="ORF">UFOVP1534_46</name>
    <name evidence="1" type="ORF">UFOVP910_15</name>
</gene>
<sequence>MATKKIEFKTPKGIAKYPHITERDTGHQYSSGKYDTQIILSKADAEPLIEQFQALVKAEKIKDAKVPYKADDEGNYIFKAKSEYQPVLIDARGVQLKSVPSSLRIRGGSTIRIAGAVNVYDKGVSLWLNQVQIIELADGASAFEADDGGSFSANDFADETSDTVSDDAPAL</sequence>
<evidence type="ECO:0000313" key="3">
    <source>
        <dbReference type="EMBL" id="CAB5228307.1"/>
    </source>
</evidence>
<dbReference type="EMBL" id="LR797040">
    <property type="protein sequence ID" value="CAB4183199.1"/>
    <property type="molecule type" value="Genomic_DNA"/>
</dbReference>
<dbReference type="EMBL" id="LR798386">
    <property type="protein sequence ID" value="CAB5228307.1"/>
    <property type="molecule type" value="Genomic_DNA"/>
</dbReference>